<gene>
    <name evidence="5" type="ORF">FE782_16835</name>
</gene>
<evidence type="ECO:0000313" key="6">
    <source>
        <dbReference type="Proteomes" id="UP000309676"/>
    </source>
</evidence>
<organism evidence="5 6">
    <name type="scientific">Paenibacillus antri</name>
    <dbReference type="NCBI Taxonomy" id="2582848"/>
    <lineage>
        <taxon>Bacteria</taxon>
        <taxon>Bacillati</taxon>
        <taxon>Bacillota</taxon>
        <taxon>Bacilli</taxon>
        <taxon>Bacillales</taxon>
        <taxon>Paenibacillaceae</taxon>
        <taxon>Paenibacillus</taxon>
    </lineage>
</organism>
<evidence type="ECO:0000256" key="2">
    <source>
        <dbReference type="ARBA" id="ARBA00034301"/>
    </source>
</evidence>
<dbReference type="SUPFAM" id="SSF56281">
    <property type="entry name" value="Metallo-hydrolase/oxidoreductase"/>
    <property type="match status" value="1"/>
</dbReference>
<feature type="domain" description="Metallo-beta-lactamase" evidence="4">
    <location>
        <begin position="47"/>
        <end position="240"/>
    </location>
</feature>
<dbReference type="GO" id="GO:0016301">
    <property type="term" value="F:kinase activity"/>
    <property type="evidence" value="ECO:0007669"/>
    <property type="project" value="UniProtKB-KW"/>
</dbReference>
<name>A0A5R9G9L5_9BACL</name>
<comment type="catalytic activity">
    <reaction evidence="3">
        <text>3',5'-cyclic UMP + H2O = UMP + H(+)</text>
        <dbReference type="Rhea" id="RHEA:70575"/>
        <dbReference type="ChEBI" id="CHEBI:15377"/>
        <dbReference type="ChEBI" id="CHEBI:15378"/>
        <dbReference type="ChEBI" id="CHEBI:57865"/>
        <dbReference type="ChEBI" id="CHEBI:184387"/>
    </reaction>
    <physiologicalReaction direction="left-to-right" evidence="3">
        <dbReference type="Rhea" id="RHEA:70576"/>
    </physiologicalReaction>
</comment>
<keyword evidence="5" id="KW-0418">Kinase</keyword>
<accession>A0A5R9G9L5</accession>
<dbReference type="Gene3D" id="3.60.15.10">
    <property type="entry name" value="Ribonuclease Z/Hydroxyacylglutathione hydrolase-like"/>
    <property type="match status" value="1"/>
</dbReference>
<dbReference type="InterPro" id="IPR001279">
    <property type="entry name" value="Metallo-B-lactamas"/>
</dbReference>
<dbReference type="AlphaFoldDB" id="A0A5R9G9L5"/>
<comment type="function">
    <text evidence="2">Counteracts the endogenous Pycsar antiviral defense system. Phosphodiesterase that enables metal-dependent hydrolysis of host cyclic nucleotide Pycsar defense signals such as cCMP and cUMP.</text>
</comment>
<reference evidence="5 6" key="1">
    <citation type="submission" date="2019-05" db="EMBL/GenBank/DDBJ databases">
        <authorList>
            <person name="Narsing Rao M.P."/>
            <person name="Li W.J."/>
        </authorList>
    </citation>
    <scope>NUCLEOTIDE SEQUENCE [LARGE SCALE GENOMIC DNA]</scope>
    <source>
        <strain evidence="5 6">SYSU_K30003</strain>
    </source>
</reference>
<dbReference type="PANTHER" id="PTHR42663">
    <property type="entry name" value="HYDROLASE C777.06C-RELATED-RELATED"/>
    <property type="match status" value="1"/>
</dbReference>
<evidence type="ECO:0000256" key="1">
    <source>
        <dbReference type="ARBA" id="ARBA00034221"/>
    </source>
</evidence>
<comment type="caution">
    <text evidence="5">The sequence shown here is derived from an EMBL/GenBank/DDBJ whole genome shotgun (WGS) entry which is preliminary data.</text>
</comment>
<dbReference type="Proteomes" id="UP000309676">
    <property type="component" value="Unassembled WGS sequence"/>
</dbReference>
<evidence type="ECO:0000256" key="3">
    <source>
        <dbReference type="ARBA" id="ARBA00048505"/>
    </source>
</evidence>
<evidence type="ECO:0000259" key="4">
    <source>
        <dbReference type="Pfam" id="PF12706"/>
    </source>
</evidence>
<sequence>MKLTFLGTGAAEGVPSPFCDCETCAYARSRGGKNVRRRQSALVNDDLLIDMGPDLFASCAALGLSLTKVPYALVTHSHMDHFDPGNLSLRGKAFRLATELPELTMVAGPSVWTKWDAGGSDRAAEIRRVPVLPGRTVELGPYTVRAIEAAHHLKVGDAMNYIVSDGASSLLYASDSGYYADAAWEELEGRALDAVVLEGTIWRHPAGKEHLNEGDFRRMLEKLRSVGAVTERTRIVATHFSHQGAYPHDELEGKVAALGALCAYDGLVVEW</sequence>
<evidence type="ECO:0000313" key="5">
    <source>
        <dbReference type="EMBL" id="TLS51056.1"/>
    </source>
</evidence>
<dbReference type="Pfam" id="PF12706">
    <property type="entry name" value="Lactamase_B_2"/>
    <property type="match status" value="1"/>
</dbReference>
<dbReference type="OrthoDB" id="9781189at2"/>
<keyword evidence="5" id="KW-0808">Transferase</keyword>
<proteinExistence type="predicted"/>
<dbReference type="InterPro" id="IPR036866">
    <property type="entry name" value="RibonucZ/Hydroxyglut_hydro"/>
</dbReference>
<dbReference type="EMBL" id="VCIW01000011">
    <property type="protein sequence ID" value="TLS51056.1"/>
    <property type="molecule type" value="Genomic_DNA"/>
</dbReference>
<comment type="catalytic activity">
    <reaction evidence="1">
        <text>3',5'-cyclic CMP + H2O = CMP + H(+)</text>
        <dbReference type="Rhea" id="RHEA:72675"/>
        <dbReference type="ChEBI" id="CHEBI:15377"/>
        <dbReference type="ChEBI" id="CHEBI:15378"/>
        <dbReference type="ChEBI" id="CHEBI:58003"/>
        <dbReference type="ChEBI" id="CHEBI:60377"/>
    </reaction>
    <physiologicalReaction direction="left-to-right" evidence="1">
        <dbReference type="Rhea" id="RHEA:72676"/>
    </physiologicalReaction>
</comment>
<dbReference type="RefSeq" id="WP_138195408.1">
    <property type="nucleotide sequence ID" value="NZ_VCIW01000011.1"/>
</dbReference>
<dbReference type="PANTHER" id="PTHR42663:SF6">
    <property type="entry name" value="HYDROLASE C777.06C-RELATED"/>
    <property type="match status" value="1"/>
</dbReference>
<protein>
    <submittedName>
        <fullName evidence="5">Adenosylcobinamide kinase</fullName>
    </submittedName>
</protein>
<keyword evidence="6" id="KW-1185">Reference proteome</keyword>